<feature type="domain" description="Nucleolar protein 10-like N-terminal" evidence="1">
    <location>
        <begin position="1"/>
        <end position="50"/>
    </location>
</feature>
<dbReference type="PANTHER" id="PTHR14927:SF0">
    <property type="entry name" value="NUCLEOLAR PROTEIN 10"/>
    <property type="match status" value="1"/>
</dbReference>
<protein>
    <recommendedName>
        <fullName evidence="1">Nucleolar protein 10-like N-terminal domain-containing protein</fullName>
    </recommendedName>
</protein>
<accession>A0ABD0PCN5</accession>
<dbReference type="InterPro" id="IPR056551">
    <property type="entry name" value="Beta-prop_NOL10_N"/>
</dbReference>
<evidence type="ECO:0000259" key="1">
    <source>
        <dbReference type="Pfam" id="PF23098"/>
    </source>
</evidence>
<organism evidence="2 3">
    <name type="scientific">Cirrhinus mrigala</name>
    <name type="common">Mrigala</name>
    <dbReference type="NCBI Taxonomy" id="683832"/>
    <lineage>
        <taxon>Eukaryota</taxon>
        <taxon>Metazoa</taxon>
        <taxon>Chordata</taxon>
        <taxon>Craniata</taxon>
        <taxon>Vertebrata</taxon>
        <taxon>Euteleostomi</taxon>
        <taxon>Actinopterygii</taxon>
        <taxon>Neopterygii</taxon>
        <taxon>Teleostei</taxon>
        <taxon>Ostariophysi</taxon>
        <taxon>Cypriniformes</taxon>
        <taxon>Cyprinidae</taxon>
        <taxon>Labeoninae</taxon>
        <taxon>Labeonini</taxon>
        <taxon>Cirrhinus</taxon>
    </lineage>
</organism>
<evidence type="ECO:0000313" key="2">
    <source>
        <dbReference type="EMBL" id="KAL0170671.1"/>
    </source>
</evidence>
<sequence>VLVYDLRSSRPLLVKDHYYGLPIKSLHFHNPLDLVLSADSKIIKMWNKDNVRPAML</sequence>
<gene>
    <name evidence="2" type="ORF">M9458_035267</name>
</gene>
<dbReference type="Pfam" id="PF23098">
    <property type="entry name" value="Beta-prop_NOL10_N"/>
    <property type="match status" value="1"/>
</dbReference>
<proteinExistence type="predicted"/>
<name>A0ABD0PCN5_CIRMR</name>
<dbReference type="EMBL" id="JAMKFB020000017">
    <property type="protein sequence ID" value="KAL0170671.1"/>
    <property type="molecule type" value="Genomic_DNA"/>
</dbReference>
<dbReference type="PANTHER" id="PTHR14927">
    <property type="entry name" value="NUCLEOLAR PROTEIN 10"/>
    <property type="match status" value="1"/>
</dbReference>
<dbReference type="Proteomes" id="UP001529510">
    <property type="component" value="Unassembled WGS sequence"/>
</dbReference>
<keyword evidence="3" id="KW-1185">Reference proteome</keyword>
<dbReference type="AlphaFoldDB" id="A0ABD0PCN5"/>
<comment type="caution">
    <text evidence="2">The sequence shown here is derived from an EMBL/GenBank/DDBJ whole genome shotgun (WGS) entry which is preliminary data.</text>
</comment>
<feature type="non-terminal residue" evidence="2">
    <location>
        <position position="56"/>
    </location>
</feature>
<reference evidence="2 3" key="1">
    <citation type="submission" date="2024-05" db="EMBL/GenBank/DDBJ databases">
        <title>Genome sequencing and assembly of Indian major carp, Cirrhinus mrigala (Hamilton, 1822).</title>
        <authorList>
            <person name="Mohindra V."/>
            <person name="Chowdhury L.M."/>
            <person name="Lal K."/>
            <person name="Jena J.K."/>
        </authorList>
    </citation>
    <scope>NUCLEOTIDE SEQUENCE [LARGE SCALE GENOMIC DNA]</scope>
    <source>
        <strain evidence="2">CM1030</strain>
        <tissue evidence="2">Blood</tissue>
    </source>
</reference>
<dbReference type="InterPro" id="IPR040382">
    <property type="entry name" value="NOL10/Enp2"/>
</dbReference>
<evidence type="ECO:0000313" key="3">
    <source>
        <dbReference type="Proteomes" id="UP001529510"/>
    </source>
</evidence>
<feature type="non-terminal residue" evidence="2">
    <location>
        <position position="1"/>
    </location>
</feature>